<accession>A0A811R9V2</accession>
<evidence type="ECO:0000313" key="1">
    <source>
        <dbReference type="EMBL" id="CAD6266945.1"/>
    </source>
</evidence>
<dbReference type="AlphaFoldDB" id="A0A811R9V2"/>
<sequence>MGVSSSDTGTEEETSFSVICWMFSKTRLEVFMFSSTRPARWAAVKSISWADLGLPKEIDDCLNGPGQCVYGCFYWKVYCRNELLKLDMDTMEFSKYDLPPDHGNRTIVILESGEGKVAMFSTLGEGSVEYYTFMAEWS</sequence>
<proteinExistence type="predicted"/>
<dbReference type="PANTHER" id="PTHR31264">
    <property type="entry name" value="OS07G0554500 PROTEIN-RELATED"/>
    <property type="match status" value="1"/>
</dbReference>
<gene>
    <name evidence="1" type="ORF">NCGR_LOCUS50250</name>
</gene>
<evidence type="ECO:0000313" key="2">
    <source>
        <dbReference type="Proteomes" id="UP000604825"/>
    </source>
</evidence>
<organism evidence="1 2">
    <name type="scientific">Miscanthus lutarioriparius</name>
    <dbReference type="NCBI Taxonomy" id="422564"/>
    <lineage>
        <taxon>Eukaryota</taxon>
        <taxon>Viridiplantae</taxon>
        <taxon>Streptophyta</taxon>
        <taxon>Embryophyta</taxon>
        <taxon>Tracheophyta</taxon>
        <taxon>Spermatophyta</taxon>
        <taxon>Magnoliopsida</taxon>
        <taxon>Liliopsida</taxon>
        <taxon>Poales</taxon>
        <taxon>Poaceae</taxon>
        <taxon>PACMAD clade</taxon>
        <taxon>Panicoideae</taxon>
        <taxon>Andropogonodae</taxon>
        <taxon>Andropogoneae</taxon>
        <taxon>Saccharinae</taxon>
        <taxon>Miscanthus</taxon>
    </lineage>
</organism>
<dbReference type="OrthoDB" id="10586099at2759"/>
<evidence type="ECO:0008006" key="3">
    <source>
        <dbReference type="Google" id="ProtNLM"/>
    </source>
</evidence>
<dbReference type="EMBL" id="CAJGYO010000014">
    <property type="protein sequence ID" value="CAD6266945.1"/>
    <property type="molecule type" value="Genomic_DNA"/>
</dbReference>
<protein>
    <recommendedName>
        <fullName evidence="3">F-box associated domain-containing protein</fullName>
    </recommendedName>
</protein>
<name>A0A811R9V2_9POAL</name>
<dbReference type="PANTHER" id="PTHR31264:SF3">
    <property type="entry name" value="OS07G0554100 PROTEIN"/>
    <property type="match status" value="1"/>
</dbReference>
<keyword evidence="2" id="KW-1185">Reference proteome</keyword>
<dbReference type="Proteomes" id="UP000604825">
    <property type="component" value="Unassembled WGS sequence"/>
</dbReference>
<reference evidence="1" key="1">
    <citation type="submission" date="2020-10" db="EMBL/GenBank/DDBJ databases">
        <authorList>
            <person name="Han B."/>
            <person name="Lu T."/>
            <person name="Zhao Q."/>
            <person name="Huang X."/>
            <person name="Zhao Y."/>
        </authorList>
    </citation>
    <scope>NUCLEOTIDE SEQUENCE</scope>
</reference>
<comment type="caution">
    <text evidence="1">The sequence shown here is derived from an EMBL/GenBank/DDBJ whole genome shotgun (WGS) entry which is preliminary data.</text>
</comment>